<proteinExistence type="predicted"/>
<reference evidence="2" key="1">
    <citation type="journal article" date="2020" name="Stud. Mycol.">
        <title>101 Dothideomycetes genomes: a test case for predicting lifestyles and emergence of pathogens.</title>
        <authorList>
            <person name="Haridas S."/>
            <person name="Albert R."/>
            <person name="Binder M."/>
            <person name="Bloem J."/>
            <person name="Labutti K."/>
            <person name="Salamov A."/>
            <person name="Andreopoulos B."/>
            <person name="Baker S."/>
            <person name="Barry K."/>
            <person name="Bills G."/>
            <person name="Bluhm B."/>
            <person name="Cannon C."/>
            <person name="Castanera R."/>
            <person name="Culley D."/>
            <person name="Daum C."/>
            <person name="Ezra D."/>
            <person name="Gonzalez J."/>
            <person name="Henrissat B."/>
            <person name="Kuo A."/>
            <person name="Liang C."/>
            <person name="Lipzen A."/>
            <person name="Lutzoni F."/>
            <person name="Magnuson J."/>
            <person name="Mondo S."/>
            <person name="Nolan M."/>
            <person name="Ohm R."/>
            <person name="Pangilinan J."/>
            <person name="Park H.-J."/>
            <person name="Ramirez L."/>
            <person name="Alfaro M."/>
            <person name="Sun H."/>
            <person name="Tritt A."/>
            <person name="Yoshinaga Y."/>
            <person name="Zwiers L.-H."/>
            <person name="Turgeon B."/>
            <person name="Goodwin S."/>
            <person name="Spatafora J."/>
            <person name="Crous P."/>
            <person name="Grigoriev I."/>
        </authorList>
    </citation>
    <scope>NUCLEOTIDE SEQUENCE</scope>
    <source>
        <strain evidence="2">CBS 627.86</strain>
    </source>
</reference>
<sequence>MPWLNTLRHSLAKIIAPSDENPRYKLSSDKPVPVYTPQPKSKKDSLSPQSQYYTPKQDKIIPSEQDSLITPTLYQQSRIPTPPPLNKKGRVASSEAVKPKVYISNKPESPYKPFLGTEFVYKTRAELIAKPIEEQLWGAWKGDVGMLEAVLDVLLREDVMQGLERHKEKETERRQSADSVEGFLNGDSDRKSIVAGLDMSYIFETPTVEKKDVEIVIAKFDKKLYVKKPDGRYYKVKVTLPNRHSRRSVAMVHRQSMILDEDRELEGAGYLTDESEYEFLQYKDDEDDRMAKEVKEKLDLHRRVSRDWTAELGMRVEWDDSLPIGEFIYRADEERYRELHLKNTNERQRVGLLQVIPPPPHHRLNRLCVIDEDYWADVNDEFRRKACPIGLVIAGRLKSNRPGLSIASEERVISASGQARSEDVEEV</sequence>
<accession>A0A6A5ZIU7</accession>
<evidence type="ECO:0000256" key="1">
    <source>
        <dbReference type="SAM" id="MobiDB-lite"/>
    </source>
</evidence>
<evidence type="ECO:0000313" key="3">
    <source>
        <dbReference type="Proteomes" id="UP000799770"/>
    </source>
</evidence>
<protein>
    <submittedName>
        <fullName evidence="2">Uncharacterized protein</fullName>
    </submittedName>
</protein>
<dbReference type="Proteomes" id="UP000799770">
    <property type="component" value="Unassembled WGS sequence"/>
</dbReference>
<evidence type="ECO:0000313" key="2">
    <source>
        <dbReference type="EMBL" id="KAF2118767.1"/>
    </source>
</evidence>
<name>A0A6A5ZIU7_9PLEO</name>
<dbReference type="AlphaFoldDB" id="A0A6A5ZIU7"/>
<organism evidence="2 3">
    <name type="scientific">Lophiotrema nucula</name>
    <dbReference type="NCBI Taxonomy" id="690887"/>
    <lineage>
        <taxon>Eukaryota</taxon>
        <taxon>Fungi</taxon>
        <taxon>Dikarya</taxon>
        <taxon>Ascomycota</taxon>
        <taxon>Pezizomycotina</taxon>
        <taxon>Dothideomycetes</taxon>
        <taxon>Pleosporomycetidae</taxon>
        <taxon>Pleosporales</taxon>
        <taxon>Lophiotremataceae</taxon>
        <taxon>Lophiotrema</taxon>
    </lineage>
</organism>
<keyword evidence="3" id="KW-1185">Reference proteome</keyword>
<gene>
    <name evidence="2" type="ORF">BDV96DRAFT_596601</name>
</gene>
<dbReference type="EMBL" id="ML977316">
    <property type="protein sequence ID" value="KAF2118767.1"/>
    <property type="molecule type" value="Genomic_DNA"/>
</dbReference>
<feature type="region of interest" description="Disordered" evidence="1">
    <location>
        <begin position="17"/>
        <end position="57"/>
    </location>
</feature>